<evidence type="ECO:0000259" key="7">
    <source>
        <dbReference type="Pfam" id="PF01212"/>
    </source>
</evidence>
<dbReference type="GO" id="GO:0006545">
    <property type="term" value="P:glycine biosynthetic process"/>
    <property type="evidence" value="ECO:0007669"/>
    <property type="project" value="TreeGrafter"/>
</dbReference>
<name>A0A2N7W9N6_9BURK</name>
<keyword evidence="9" id="KW-1185">Reference proteome</keyword>
<keyword evidence="5" id="KW-0456">Lyase</keyword>
<dbReference type="InterPro" id="IPR015424">
    <property type="entry name" value="PyrdxlP-dep_Trfase"/>
</dbReference>
<feature type="modified residue" description="N6-(pyridoxal phosphate)lysine" evidence="6">
    <location>
        <position position="213"/>
    </location>
</feature>
<protein>
    <submittedName>
        <fullName evidence="8">Threonine aldolase</fullName>
    </submittedName>
</protein>
<comment type="subunit">
    <text evidence="3">Homotetramer.</text>
</comment>
<dbReference type="GO" id="GO:0005829">
    <property type="term" value="C:cytosol"/>
    <property type="evidence" value="ECO:0007669"/>
    <property type="project" value="TreeGrafter"/>
</dbReference>
<dbReference type="PANTHER" id="PTHR48097">
    <property type="entry name" value="L-THREONINE ALDOLASE-RELATED"/>
    <property type="match status" value="1"/>
</dbReference>
<dbReference type="Gene3D" id="3.90.1150.10">
    <property type="entry name" value="Aspartate Aminotransferase, domain 1"/>
    <property type="match status" value="1"/>
</dbReference>
<comment type="caution">
    <text evidence="8">The sequence shown here is derived from an EMBL/GenBank/DDBJ whole genome shotgun (WGS) entry which is preliminary data.</text>
</comment>
<reference evidence="8 9" key="1">
    <citation type="submission" date="2018-01" db="EMBL/GenBank/DDBJ databases">
        <title>Whole genome analyses suggest that Burkholderia sensu lato contains two further novel genera in the rhizoxinica-symbiotica group Mycetohabitans gen. nov., and Trinickia gen. nov.: implications for the evolution of diazotrophy and nodulation in the Burkholderiaceae.</title>
        <authorList>
            <person name="Estrada-de los Santos P."/>
            <person name="Palmer M."/>
            <person name="Chavez-Ramirez B."/>
            <person name="Beukes C."/>
            <person name="Steenkamp E.T."/>
            <person name="Hirsch A.M."/>
            <person name="Manyaka P."/>
            <person name="Maluk M."/>
            <person name="Lafos M."/>
            <person name="Crook M."/>
            <person name="Gross E."/>
            <person name="Simon M.F."/>
            <person name="Bueno dos Reis Junior F."/>
            <person name="Poole P.S."/>
            <person name="Venter S.N."/>
            <person name="James E.K."/>
        </authorList>
    </citation>
    <scope>NUCLEOTIDE SEQUENCE [LARGE SCALE GENOMIC DNA]</scope>
    <source>
        <strain evidence="8 9">GP25-8</strain>
    </source>
</reference>
<dbReference type="InterPro" id="IPR015422">
    <property type="entry name" value="PyrdxlP-dep_Trfase_small"/>
</dbReference>
<keyword evidence="4" id="KW-0663">Pyridoxal phosphate</keyword>
<dbReference type="PANTHER" id="PTHR48097:SF9">
    <property type="entry name" value="L-THREONINE ALDOLASE"/>
    <property type="match status" value="1"/>
</dbReference>
<evidence type="ECO:0000313" key="9">
    <source>
        <dbReference type="Proteomes" id="UP000235347"/>
    </source>
</evidence>
<dbReference type="Gene3D" id="3.40.640.10">
    <property type="entry name" value="Type I PLP-dependent aspartate aminotransferase-like (Major domain)"/>
    <property type="match status" value="1"/>
</dbReference>
<dbReference type="SUPFAM" id="SSF53383">
    <property type="entry name" value="PLP-dependent transferases"/>
    <property type="match status" value="1"/>
</dbReference>
<dbReference type="GO" id="GO:0006567">
    <property type="term" value="P:L-threonine catabolic process"/>
    <property type="evidence" value="ECO:0007669"/>
    <property type="project" value="TreeGrafter"/>
</dbReference>
<dbReference type="NCBIfam" id="NF041359">
    <property type="entry name" value="GntG_guanitoxin"/>
    <property type="match status" value="1"/>
</dbReference>
<accession>A0A2N7W9N6</accession>
<evidence type="ECO:0000313" key="8">
    <source>
        <dbReference type="EMBL" id="PMS26105.1"/>
    </source>
</evidence>
<dbReference type="AlphaFoldDB" id="A0A2N7W9N6"/>
<dbReference type="Proteomes" id="UP000235347">
    <property type="component" value="Unassembled WGS sequence"/>
</dbReference>
<evidence type="ECO:0000256" key="4">
    <source>
        <dbReference type="ARBA" id="ARBA00022898"/>
    </source>
</evidence>
<dbReference type="PIRSF" id="PIRSF017617">
    <property type="entry name" value="Thr_aldolase"/>
    <property type="match status" value="1"/>
</dbReference>
<dbReference type="InterPro" id="IPR015421">
    <property type="entry name" value="PyrdxlP-dep_Trfase_major"/>
</dbReference>
<organism evidence="8 9">
    <name type="scientific">Trinickia soli</name>
    <dbReference type="NCBI Taxonomy" id="380675"/>
    <lineage>
        <taxon>Bacteria</taxon>
        <taxon>Pseudomonadati</taxon>
        <taxon>Pseudomonadota</taxon>
        <taxon>Betaproteobacteria</taxon>
        <taxon>Burkholderiales</taxon>
        <taxon>Burkholderiaceae</taxon>
        <taxon>Trinickia</taxon>
    </lineage>
</organism>
<dbReference type="GO" id="GO:0008732">
    <property type="term" value="F:L-allo-threonine aldolase activity"/>
    <property type="evidence" value="ECO:0007669"/>
    <property type="project" value="TreeGrafter"/>
</dbReference>
<dbReference type="EMBL" id="PNYB01000005">
    <property type="protein sequence ID" value="PMS26105.1"/>
    <property type="molecule type" value="Genomic_DNA"/>
</dbReference>
<evidence type="ECO:0000256" key="5">
    <source>
        <dbReference type="ARBA" id="ARBA00023239"/>
    </source>
</evidence>
<dbReference type="InterPro" id="IPR023603">
    <property type="entry name" value="Low_specificity_L-TA-like"/>
</dbReference>
<comment type="cofactor">
    <cofactor evidence="1">
        <name>pyridoxal 5'-phosphate</name>
        <dbReference type="ChEBI" id="CHEBI:597326"/>
    </cofactor>
</comment>
<feature type="domain" description="Aromatic amino acid beta-eliminating lyase/threonine aldolase" evidence="7">
    <location>
        <begin position="19"/>
        <end position="298"/>
    </location>
</feature>
<sequence length="359" mass="38180">MLDFPIFDSRHARHAKLTDLRSDTVTRPTDEMYARMREAPVGDDGLDGDPTVQALEEAVATMLGKDAGLYVPTCTMANLLAALAHTRRHEQVLLESNAHMFATERGGSLLAGLAYTPIEGKAGAMDLDRIEAAVRPGSYRIGVGLIAMETSHNNAGGAVLPLTHMQDVHEIARRAGVSVHIDGARLMNAAAALEVPAATLAQHSESVSLCLSKGLSAPVGAVLAASEAAIATAKGYRKMLGGTQRQAGIMAAAGLEALQTMSKRLRDDHARARVLSTRLNDLGASFAAGEPQTNIVQVQVGGTGMPSHQWVRALAEFGVLTRPWGEKVIRCVTHRHIDDADISHAVEAFAQVFEKRGHA</sequence>
<comment type="similarity">
    <text evidence="2">Belongs to the threonine aldolase family.</text>
</comment>
<evidence type="ECO:0000256" key="1">
    <source>
        <dbReference type="ARBA" id="ARBA00001933"/>
    </source>
</evidence>
<evidence type="ECO:0000256" key="2">
    <source>
        <dbReference type="ARBA" id="ARBA00006966"/>
    </source>
</evidence>
<evidence type="ECO:0000256" key="3">
    <source>
        <dbReference type="ARBA" id="ARBA00011881"/>
    </source>
</evidence>
<dbReference type="InterPro" id="IPR001597">
    <property type="entry name" value="ArAA_b-elim_lyase/Thr_aldolase"/>
</dbReference>
<evidence type="ECO:0000256" key="6">
    <source>
        <dbReference type="PIRSR" id="PIRSR017617-1"/>
    </source>
</evidence>
<dbReference type="RefSeq" id="WP_102609205.1">
    <property type="nucleotide sequence ID" value="NZ_CADIKD010000008.1"/>
</dbReference>
<gene>
    <name evidence="8" type="ORF">C0Z19_07610</name>
</gene>
<dbReference type="FunFam" id="3.40.640.10:FF:000030">
    <property type="entry name" value="Low-specificity L-threonine aldolase"/>
    <property type="match status" value="1"/>
</dbReference>
<proteinExistence type="inferred from homology"/>
<dbReference type="Pfam" id="PF01212">
    <property type="entry name" value="Beta_elim_lyase"/>
    <property type="match status" value="1"/>
</dbReference>